<evidence type="ECO:0000313" key="6">
    <source>
        <dbReference type="EMBL" id="KJA24156.1"/>
    </source>
</evidence>
<keyword evidence="4" id="KW-0812">Transmembrane</keyword>
<dbReference type="Pfam" id="PF00005">
    <property type="entry name" value="ABC_tran"/>
    <property type="match status" value="1"/>
</dbReference>
<dbReference type="SMART" id="SM00382">
    <property type="entry name" value="AAA"/>
    <property type="match status" value="1"/>
</dbReference>
<name>A0A0D2P683_HYPSF</name>
<dbReference type="GO" id="GO:0016887">
    <property type="term" value="F:ATP hydrolysis activity"/>
    <property type="evidence" value="ECO:0007669"/>
    <property type="project" value="InterPro"/>
</dbReference>
<dbReference type="PANTHER" id="PTHR24221:SF654">
    <property type="entry name" value="ATP-BINDING CASSETTE SUB-FAMILY B MEMBER 6"/>
    <property type="match status" value="1"/>
</dbReference>
<comment type="similarity">
    <text evidence="3">Belongs to the ABC transporter superfamily. ABCB family. Heavy Metal importer (TC 3.A.1.210) subfamily.</text>
</comment>
<dbReference type="STRING" id="945553.A0A0D2P683"/>
<dbReference type="InterPro" id="IPR003439">
    <property type="entry name" value="ABC_transporter-like_ATP-bd"/>
</dbReference>
<accession>A0A0D2P683</accession>
<organism evidence="6 7">
    <name type="scientific">Hypholoma sublateritium (strain FD-334 SS-4)</name>
    <dbReference type="NCBI Taxonomy" id="945553"/>
    <lineage>
        <taxon>Eukaryota</taxon>
        <taxon>Fungi</taxon>
        <taxon>Dikarya</taxon>
        <taxon>Basidiomycota</taxon>
        <taxon>Agaricomycotina</taxon>
        <taxon>Agaricomycetes</taxon>
        <taxon>Agaricomycetidae</taxon>
        <taxon>Agaricales</taxon>
        <taxon>Agaricineae</taxon>
        <taxon>Strophariaceae</taxon>
        <taxon>Hypholoma</taxon>
    </lineage>
</organism>
<keyword evidence="7" id="KW-1185">Reference proteome</keyword>
<evidence type="ECO:0000313" key="7">
    <source>
        <dbReference type="Proteomes" id="UP000054270"/>
    </source>
</evidence>
<feature type="transmembrane region" description="Helical" evidence="4">
    <location>
        <begin position="205"/>
        <end position="223"/>
    </location>
</feature>
<dbReference type="GO" id="GO:0005524">
    <property type="term" value="F:ATP binding"/>
    <property type="evidence" value="ECO:0007669"/>
    <property type="project" value="UniProtKB-KW"/>
</dbReference>
<dbReference type="EMBL" id="KN817538">
    <property type="protein sequence ID" value="KJA24156.1"/>
    <property type="molecule type" value="Genomic_DNA"/>
</dbReference>
<evidence type="ECO:0000256" key="3">
    <source>
        <dbReference type="ARBA" id="ARBA00024363"/>
    </source>
</evidence>
<keyword evidence="2" id="KW-0067">ATP-binding</keyword>
<feature type="transmembrane region" description="Helical" evidence="4">
    <location>
        <begin position="232"/>
        <end position="249"/>
    </location>
</feature>
<dbReference type="OrthoDB" id="6500128at2759"/>
<keyword evidence="4" id="KW-1133">Transmembrane helix</keyword>
<protein>
    <recommendedName>
        <fullName evidence="5">ABC transporter domain-containing protein</fullName>
    </recommendedName>
</protein>
<dbReference type="PROSITE" id="PS50893">
    <property type="entry name" value="ABC_TRANSPORTER_2"/>
    <property type="match status" value="1"/>
</dbReference>
<evidence type="ECO:0000256" key="1">
    <source>
        <dbReference type="ARBA" id="ARBA00022741"/>
    </source>
</evidence>
<evidence type="ECO:0000259" key="5">
    <source>
        <dbReference type="PROSITE" id="PS50893"/>
    </source>
</evidence>
<feature type="domain" description="ABC transporter" evidence="5">
    <location>
        <begin position="407"/>
        <end position="685"/>
    </location>
</feature>
<feature type="transmembrane region" description="Helical" evidence="4">
    <location>
        <begin position="339"/>
        <end position="364"/>
    </location>
</feature>
<dbReference type="AlphaFoldDB" id="A0A0D2P683"/>
<dbReference type="InterPro" id="IPR039421">
    <property type="entry name" value="Type_1_exporter"/>
</dbReference>
<dbReference type="SUPFAM" id="SSF52540">
    <property type="entry name" value="P-loop containing nucleoside triphosphate hydrolases"/>
    <property type="match status" value="1"/>
</dbReference>
<keyword evidence="4" id="KW-0472">Membrane</keyword>
<reference evidence="7" key="1">
    <citation type="submission" date="2014-04" db="EMBL/GenBank/DDBJ databases">
        <title>Evolutionary Origins and Diversification of the Mycorrhizal Mutualists.</title>
        <authorList>
            <consortium name="DOE Joint Genome Institute"/>
            <consortium name="Mycorrhizal Genomics Consortium"/>
            <person name="Kohler A."/>
            <person name="Kuo A."/>
            <person name="Nagy L.G."/>
            <person name="Floudas D."/>
            <person name="Copeland A."/>
            <person name="Barry K.W."/>
            <person name="Cichocki N."/>
            <person name="Veneault-Fourrey C."/>
            <person name="LaButti K."/>
            <person name="Lindquist E.A."/>
            <person name="Lipzen A."/>
            <person name="Lundell T."/>
            <person name="Morin E."/>
            <person name="Murat C."/>
            <person name="Riley R."/>
            <person name="Ohm R."/>
            <person name="Sun H."/>
            <person name="Tunlid A."/>
            <person name="Henrissat B."/>
            <person name="Grigoriev I.V."/>
            <person name="Hibbett D.S."/>
            <person name="Martin F."/>
        </authorList>
    </citation>
    <scope>NUCLEOTIDE SEQUENCE [LARGE SCALE GENOMIC DNA]</scope>
    <source>
        <strain evidence="7">FD-334 SS-4</strain>
    </source>
</reference>
<sequence>MEDKLRSQTSMSNSNSSLEQRKVRYLSWGIFTVAHDVEDRFVSSPRIWLSSLKSFNDPLRCFVRFVIDLWRIAPWQSLEYYSHIMWMVISPVLSSYLGYLVLHRIDAAIRNPAGMQKNELKPIQMLSLMWLTCGLLTHYVANMLQYESRVKLGPHLRVHFLPQLVQASLARDQVDMKDLGSFPSAYDYGDFIPGWEPFCAIFTRLRHILAVVVEILVMVYIILHQEDAQSQIFSFLIVAFVLVNFLSPIDAVGGKGYSFWTKNNNYNRLMTLYNIVFDFQYRKTLIKDGQTQCLAQEYKRVSDSLGPVKADTYMLGWCLYPAWHWGIVRFWIANSPMALIALTLPWISSTSPIFVMAIVQYSIFTMQHSIDYLRNTDESFWGLTTRIMAFYDVIDRPPCVEDWSSTLESNDEQKKSISTKISLQNVSHQILEDISLDIIPGHLIIITGPNGSGKSTLAKIISGMASPTSGWVLVDDQPPSQALSNDGLSIRTLYLERSEAIYPVSLEENISMSVFNGEAADKDSLGEALRLGRSHDIVQKLGLQTVLNPCSIPACSIVREVGPGARKALRKNCPDPHPIDIPEDHRQHMIASRAFFRLKTRDTGLIILDEATNAMDPAEENHILNNFRQISREKGQTMIVVTHNLSSIAEHADDIFYLERGKVVEQGTHAQLMDMNGAYCSIYKATGQ</sequence>
<dbReference type="GO" id="GO:0042626">
    <property type="term" value="F:ATPase-coupled transmembrane transporter activity"/>
    <property type="evidence" value="ECO:0007669"/>
    <property type="project" value="TreeGrafter"/>
</dbReference>
<keyword evidence="1" id="KW-0547">Nucleotide-binding</keyword>
<feature type="transmembrane region" description="Helical" evidence="4">
    <location>
        <begin position="123"/>
        <end position="141"/>
    </location>
</feature>
<proteinExistence type="inferred from homology"/>
<dbReference type="OMA" id="FERSFHV"/>
<dbReference type="PANTHER" id="PTHR24221">
    <property type="entry name" value="ATP-BINDING CASSETTE SUB-FAMILY B"/>
    <property type="match status" value="1"/>
</dbReference>
<dbReference type="InterPro" id="IPR027417">
    <property type="entry name" value="P-loop_NTPase"/>
</dbReference>
<evidence type="ECO:0000256" key="2">
    <source>
        <dbReference type="ARBA" id="ARBA00022840"/>
    </source>
</evidence>
<dbReference type="Gene3D" id="3.40.50.300">
    <property type="entry name" value="P-loop containing nucleotide triphosphate hydrolases"/>
    <property type="match status" value="1"/>
</dbReference>
<gene>
    <name evidence="6" type="ORF">HYPSUDRAFT_534231</name>
</gene>
<feature type="transmembrane region" description="Helical" evidence="4">
    <location>
        <begin position="84"/>
        <end position="102"/>
    </location>
</feature>
<dbReference type="InterPro" id="IPR003593">
    <property type="entry name" value="AAA+_ATPase"/>
</dbReference>
<evidence type="ECO:0000256" key="4">
    <source>
        <dbReference type="SAM" id="Phobius"/>
    </source>
</evidence>
<dbReference type="Proteomes" id="UP000054270">
    <property type="component" value="Unassembled WGS sequence"/>
</dbReference>